<keyword evidence="1" id="KW-0472">Membrane</keyword>
<gene>
    <name evidence="2" type="ordered locus">Metev_1493</name>
</gene>
<dbReference type="Pfam" id="PF12679">
    <property type="entry name" value="ABC2_membrane_2"/>
    <property type="match status" value="1"/>
</dbReference>
<keyword evidence="3" id="KW-1185">Reference proteome</keyword>
<dbReference type="RefSeq" id="WP_013194910.1">
    <property type="nucleotide sequence ID" value="NC_014253.1"/>
</dbReference>
<name>D7E9S3_METEZ</name>
<accession>D7E9S3</accession>
<keyword evidence="1" id="KW-0812">Transmembrane</keyword>
<feature type="transmembrane region" description="Helical" evidence="1">
    <location>
        <begin position="185"/>
        <end position="210"/>
    </location>
</feature>
<evidence type="ECO:0000313" key="2">
    <source>
        <dbReference type="EMBL" id="ADI74345.1"/>
    </source>
</evidence>
<sequence length="303" mass="33383">MTRSIRKIAVIGQKEFADSLWSPVFLLLLLTFTLVIFFASYWQGMLGEHLGRITAGPSSVLMLGFKNLADIMAWFTPLIGIALSFNAVINEQKSGSLNVLLGHPVFRDNIILGKVFGALLTTAIVLFISTAVSAGTLLMFFGVTVTAAELVRIALYVIITFLYTSVFIGIGFISSIKLKDASDSLIYNIVIWLCLSIVFTVIVNAIYLLIEHTLVGNPDSWNVIGGISNISPMHHYAELITGRANLGWSGPGVESTIKGVIDTRFTLFQWLNEFWTNLVVLIATPVILFVISFISFLRRDITL</sequence>
<dbReference type="GeneID" id="9347133"/>
<reference evidence="2 3" key="1">
    <citation type="submission" date="2010-06" db="EMBL/GenBank/DDBJ databases">
        <title>Complete sequence chromosome of Methanohalobium evestigatum Z-7303.</title>
        <authorList>
            <consortium name="US DOE Joint Genome Institute"/>
            <person name="Lucas S."/>
            <person name="Copeland A."/>
            <person name="Lapidus A."/>
            <person name="Cheng J.-F."/>
            <person name="Bruce D."/>
            <person name="Goodwin L."/>
            <person name="Pitluck S."/>
            <person name="Saunders E."/>
            <person name="Detter J.C."/>
            <person name="Han C."/>
            <person name="Tapia R."/>
            <person name="Land M."/>
            <person name="Hauser L."/>
            <person name="Kyrpides N."/>
            <person name="Mikhailova N."/>
            <person name="Sieprawska-Lupa M."/>
            <person name="Whitman W.B."/>
            <person name="Anderson I."/>
            <person name="Woyke T."/>
        </authorList>
    </citation>
    <scope>NUCLEOTIDE SEQUENCE [LARGE SCALE GENOMIC DNA]</scope>
    <source>
        <strain evidence="3">ATCC BAA-1072 / DSM 3721 / NBRC 107634 / OCM 161 / Z-7303</strain>
    </source>
</reference>
<dbReference type="KEGG" id="mev:Metev_1493"/>
<dbReference type="OrthoDB" id="86287at2157"/>
<evidence type="ECO:0000256" key="1">
    <source>
        <dbReference type="SAM" id="Phobius"/>
    </source>
</evidence>
<dbReference type="AlphaFoldDB" id="D7E9S3"/>
<dbReference type="STRING" id="644295.Metev_1493"/>
<dbReference type="HOGENOM" id="CLU_068384_0_0_2"/>
<evidence type="ECO:0008006" key="4">
    <source>
        <dbReference type="Google" id="ProtNLM"/>
    </source>
</evidence>
<feature type="transmembrane region" description="Helical" evidence="1">
    <location>
        <begin position="153"/>
        <end position="173"/>
    </location>
</feature>
<dbReference type="Proteomes" id="UP000000391">
    <property type="component" value="Chromosome"/>
</dbReference>
<feature type="transmembrane region" description="Helical" evidence="1">
    <location>
        <begin position="110"/>
        <end position="141"/>
    </location>
</feature>
<feature type="transmembrane region" description="Helical" evidence="1">
    <location>
        <begin position="71"/>
        <end position="89"/>
    </location>
</feature>
<organism evidence="2 3">
    <name type="scientific">Methanohalobium evestigatum (strain ATCC BAA-1072 / DSM 3721 / NBRC 107634 / OCM 161 / Z-7303)</name>
    <dbReference type="NCBI Taxonomy" id="644295"/>
    <lineage>
        <taxon>Archaea</taxon>
        <taxon>Methanobacteriati</taxon>
        <taxon>Methanobacteriota</taxon>
        <taxon>Stenosarchaea group</taxon>
        <taxon>Methanomicrobia</taxon>
        <taxon>Methanosarcinales</taxon>
        <taxon>Methanosarcinaceae</taxon>
        <taxon>Methanohalobium</taxon>
    </lineage>
</organism>
<protein>
    <recommendedName>
        <fullName evidence="4">ABC-2 type transporter</fullName>
    </recommendedName>
</protein>
<feature type="transmembrane region" description="Helical" evidence="1">
    <location>
        <begin position="274"/>
        <end position="297"/>
    </location>
</feature>
<dbReference type="EMBL" id="CP002069">
    <property type="protein sequence ID" value="ADI74345.1"/>
    <property type="molecule type" value="Genomic_DNA"/>
</dbReference>
<dbReference type="PANTHER" id="PTHR43471:SF14">
    <property type="entry name" value="ABC-2 TYPE TRANSPORT SYSTEM PERMEASE PROTEIN"/>
    <property type="match status" value="1"/>
</dbReference>
<feature type="transmembrane region" description="Helical" evidence="1">
    <location>
        <begin position="20"/>
        <end position="42"/>
    </location>
</feature>
<proteinExistence type="predicted"/>
<dbReference type="PANTHER" id="PTHR43471">
    <property type="entry name" value="ABC TRANSPORTER PERMEASE"/>
    <property type="match status" value="1"/>
</dbReference>
<evidence type="ECO:0000313" key="3">
    <source>
        <dbReference type="Proteomes" id="UP000000391"/>
    </source>
</evidence>
<keyword evidence="1" id="KW-1133">Transmembrane helix</keyword>
<dbReference type="GO" id="GO:0140359">
    <property type="term" value="F:ABC-type transporter activity"/>
    <property type="evidence" value="ECO:0007669"/>
    <property type="project" value="InterPro"/>
</dbReference>
<dbReference type="GO" id="GO:0005886">
    <property type="term" value="C:plasma membrane"/>
    <property type="evidence" value="ECO:0007669"/>
    <property type="project" value="UniProtKB-SubCell"/>
</dbReference>